<feature type="domain" description="Lipase" evidence="6">
    <location>
        <begin position="80"/>
        <end position="324"/>
    </location>
</feature>
<dbReference type="InterPro" id="IPR000734">
    <property type="entry name" value="TAG_lipase"/>
</dbReference>
<dbReference type="GO" id="GO:0016298">
    <property type="term" value="F:lipase activity"/>
    <property type="evidence" value="ECO:0007669"/>
    <property type="project" value="InterPro"/>
</dbReference>
<feature type="signal peptide" evidence="5">
    <location>
        <begin position="1"/>
        <end position="21"/>
    </location>
</feature>
<dbReference type="InterPro" id="IPR029058">
    <property type="entry name" value="AB_hydrolase_fold"/>
</dbReference>
<evidence type="ECO:0000256" key="2">
    <source>
        <dbReference type="ARBA" id="ARBA00010701"/>
    </source>
</evidence>
<comment type="similarity">
    <text evidence="2 4">Belongs to the AB hydrolase superfamily. Lipase family.</text>
</comment>
<comment type="subcellular location">
    <subcellularLocation>
        <location evidence="1">Secreted</location>
    </subcellularLocation>
</comment>
<dbReference type="SUPFAM" id="SSF53474">
    <property type="entry name" value="alpha/beta-Hydrolases"/>
    <property type="match status" value="1"/>
</dbReference>
<evidence type="ECO:0000256" key="4">
    <source>
        <dbReference type="RuleBase" id="RU004262"/>
    </source>
</evidence>
<evidence type="ECO:0000313" key="7">
    <source>
        <dbReference type="EMBL" id="MBY26573.1"/>
    </source>
</evidence>
<dbReference type="Gene3D" id="3.40.50.1820">
    <property type="entry name" value="alpha/beta hydrolase"/>
    <property type="match status" value="1"/>
</dbReference>
<reference evidence="7" key="1">
    <citation type="submission" date="2018-04" db="EMBL/GenBank/DDBJ databases">
        <title>Transcriptome of Schizaphis graminum biotype I.</title>
        <authorList>
            <person name="Scully E.D."/>
            <person name="Geib S.M."/>
            <person name="Palmer N.A."/>
            <person name="Koch K."/>
            <person name="Bradshaw J."/>
            <person name="Heng-Moss T."/>
            <person name="Sarath G."/>
        </authorList>
    </citation>
    <scope>NUCLEOTIDE SEQUENCE</scope>
</reference>
<organism evidence="7">
    <name type="scientific">Schizaphis graminum</name>
    <name type="common">Green bug aphid</name>
    <dbReference type="NCBI Taxonomy" id="13262"/>
    <lineage>
        <taxon>Eukaryota</taxon>
        <taxon>Metazoa</taxon>
        <taxon>Ecdysozoa</taxon>
        <taxon>Arthropoda</taxon>
        <taxon>Hexapoda</taxon>
        <taxon>Insecta</taxon>
        <taxon>Pterygota</taxon>
        <taxon>Neoptera</taxon>
        <taxon>Paraneoptera</taxon>
        <taxon>Hemiptera</taxon>
        <taxon>Sternorrhyncha</taxon>
        <taxon>Aphidomorpha</taxon>
        <taxon>Aphidoidea</taxon>
        <taxon>Aphididae</taxon>
        <taxon>Aphidini</taxon>
        <taxon>Schizaphis</taxon>
    </lineage>
</organism>
<evidence type="ECO:0000259" key="6">
    <source>
        <dbReference type="Pfam" id="PF00151"/>
    </source>
</evidence>
<dbReference type="Pfam" id="PF00151">
    <property type="entry name" value="Lipase"/>
    <property type="match status" value="1"/>
</dbReference>
<dbReference type="GO" id="GO:0005615">
    <property type="term" value="C:extracellular space"/>
    <property type="evidence" value="ECO:0007669"/>
    <property type="project" value="TreeGrafter"/>
</dbReference>
<dbReference type="GO" id="GO:0016042">
    <property type="term" value="P:lipid catabolic process"/>
    <property type="evidence" value="ECO:0007669"/>
    <property type="project" value="TreeGrafter"/>
</dbReference>
<dbReference type="PANTHER" id="PTHR11610">
    <property type="entry name" value="LIPASE"/>
    <property type="match status" value="1"/>
</dbReference>
<keyword evidence="3" id="KW-0964">Secreted</keyword>
<evidence type="ECO:0000256" key="1">
    <source>
        <dbReference type="ARBA" id="ARBA00004613"/>
    </source>
</evidence>
<sequence length="327" mass="36053">MNVSTAIVLLIVFQLIYHAQFLIFDGEDDDGSREGIKRRSINGSEFTFLYSNSKFGNDMPIDIEFGNESKVLDYWIDGLPLKVITHGWLASDENFTGVFCIKTAYVDTGGYNVFTVDWSHIAENIIYSTPAILTLSVGNVIAEFFERLIAHTGTHPSDIHLIGHSLGAHVMGSCGSNFKSEKIGRITGLDPACPGFHCIPLQKKHLNRDDAEFVDVIHTSAGTLGYLESLGHVDFYPNGGIAPQPGSGVLILEFLIGSHARAYELYADSVYNKKSLVATQCGTWLDFKSDKCENNTKIMMGHDAEKNISALGDFYLKTNRVNPFGIL</sequence>
<evidence type="ECO:0000256" key="5">
    <source>
        <dbReference type="SAM" id="SignalP"/>
    </source>
</evidence>
<dbReference type="EMBL" id="GGMR01013954">
    <property type="protein sequence ID" value="MBY26573.1"/>
    <property type="molecule type" value="Transcribed_RNA"/>
</dbReference>
<proteinExistence type="inferred from homology"/>
<dbReference type="PRINTS" id="PR00821">
    <property type="entry name" value="TAGLIPASE"/>
</dbReference>
<feature type="chain" id="PRO_5015657836" evidence="5">
    <location>
        <begin position="22"/>
        <end position="327"/>
    </location>
</feature>
<dbReference type="PANTHER" id="PTHR11610:SF178">
    <property type="entry name" value="LIPASE MEMBER H-A-LIKE PROTEIN"/>
    <property type="match status" value="1"/>
</dbReference>
<dbReference type="InterPro" id="IPR013818">
    <property type="entry name" value="Lipase"/>
</dbReference>
<protein>
    <submittedName>
        <fullName evidence="7">Lipase member H-B</fullName>
    </submittedName>
</protein>
<name>A0A2S2PAT4_SCHGA</name>
<keyword evidence="5" id="KW-0732">Signal</keyword>
<accession>A0A2S2PAT4</accession>
<gene>
    <name evidence="7" type="primary">liph-b_0</name>
    <name evidence="7" type="ORF">g.98522</name>
</gene>
<dbReference type="AlphaFoldDB" id="A0A2S2PAT4"/>
<evidence type="ECO:0000256" key="3">
    <source>
        <dbReference type="ARBA" id="ARBA00022525"/>
    </source>
</evidence>